<protein>
    <submittedName>
        <fullName evidence="2">Uncharacterized protein</fullName>
    </submittedName>
</protein>
<dbReference type="KEGG" id="psn:Pedsa_3852"/>
<feature type="transmembrane region" description="Helical" evidence="1">
    <location>
        <begin position="20"/>
        <end position="45"/>
    </location>
</feature>
<evidence type="ECO:0000256" key="1">
    <source>
        <dbReference type="SAM" id="Phobius"/>
    </source>
</evidence>
<dbReference type="STRING" id="762903.Pedsa_3852"/>
<dbReference type="Pfam" id="PF25589">
    <property type="entry name" value="DUF7935"/>
    <property type="match status" value="1"/>
</dbReference>
<dbReference type="Proteomes" id="UP000000310">
    <property type="component" value="Chromosome"/>
</dbReference>
<dbReference type="InterPro" id="IPR057695">
    <property type="entry name" value="DUF7935"/>
</dbReference>
<dbReference type="AlphaFoldDB" id="F0S7X2"/>
<organism evidence="2 3">
    <name type="scientific">Pseudopedobacter saltans (strain ATCC 51119 / DSM 12145 / JCM 21818 / CCUG 39354 / LMG 10337 / NBRC 100064 / NCIMB 13643)</name>
    <name type="common">Pedobacter saltans</name>
    <dbReference type="NCBI Taxonomy" id="762903"/>
    <lineage>
        <taxon>Bacteria</taxon>
        <taxon>Pseudomonadati</taxon>
        <taxon>Bacteroidota</taxon>
        <taxon>Sphingobacteriia</taxon>
        <taxon>Sphingobacteriales</taxon>
        <taxon>Sphingobacteriaceae</taxon>
        <taxon>Pseudopedobacter</taxon>
    </lineage>
</organism>
<keyword evidence="3" id="KW-1185">Reference proteome</keyword>
<evidence type="ECO:0000313" key="3">
    <source>
        <dbReference type="Proteomes" id="UP000000310"/>
    </source>
</evidence>
<sequence length="192" mass="22357">MQKFVFLNNSFLLLSYNMDIVSFLLDVFRLVLAGAILVALIFFIFKGYFDRYQNIQFRNYKIALNKDLLPLKLQALERITLFIERINPSNLLLRIHTPGMTAKQMQFLVLEDIRAEYQHNVTQQLYLSTEAWAIVKRVKDDTVSLINSSVMELHPETSAVELSKIVFAKLESLDQNPYDLATMVIKSQYQEL</sequence>
<name>F0S7X2_PSESL</name>
<dbReference type="eggNOG" id="ENOG502ZBUH">
    <property type="taxonomic scope" value="Bacteria"/>
</dbReference>
<dbReference type="EMBL" id="CP002545">
    <property type="protein sequence ID" value="ADY54380.1"/>
    <property type="molecule type" value="Genomic_DNA"/>
</dbReference>
<accession>F0S7X2</accession>
<proteinExistence type="predicted"/>
<evidence type="ECO:0000313" key="2">
    <source>
        <dbReference type="EMBL" id="ADY54380.1"/>
    </source>
</evidence>
<reference evidence="2 3" key="1">
    <citation type="journal article" date="2011" name="Stand. Genomic Sci.">
        <title>Complete genome sequence of the gliding, heparinolytic Pedobacter saltans type strain (113).</title>
        <authorList>
            <person name="Liolios K."/>
            <person name="Sikorski J."/>
            <person name="Lu M."/>
            <person name="Nolan M."/>
            <person name="Lapidus A."/>
            <person name="Lucas S."/>
            <person name="Hammon N."/>
            <person name="Deshpande S."/>
            <person name="Cheng J.F."/>
            <person name="Tapia R."/>
            <person name="Han C."/>
            <person name="Goodwin L."/>
            <person name="Pitluck S."/>
            <person name="Huntemann M."/>
            <person name="Ivanova N."/>
            <person name="Pagani I."/>
            <person name="Mavromatis K."/>
            <person name="Ovchinikova G."/>
            <person name="Pati A."/>
            <person name="Chen A."/>
            <person name="Palaniappan K."/>
            <person name="Land M."/>
            <person name="Hauser L."/>
            <person name="Brambilla E.M."/>
            <person name="Kotsyurbenko O."/>
            <person name="Rohde M."/>
            <person name="Tindall B.J."/>
            <person name="Abt B."/>
            <person name="Goker M."/>
            <person name="Detter J.C."/>
            <person name="Woyke T."/>
            <person name="Bristow J."/>
            <person name="Eisen J.A."/>
            <person name="Markowitz V."/>
            <person name="Hugenholtz P."/>
            <person name="Klenk H.P."/>
            <person name="Kyrpides N.C."/>
        </authorList>
    </citation>
    <scope>NUCLEOTIDE SEQUENCE [LARGE SCALE GENOMIC DNA]</scope>
    <source>
        <strain evidence="3">ATCC 51119 / DSM 12145 / JCM 21818 / LMG 10337 / NBRC 100064 / NCIMB 13643</strain>
    </source>
</reference>
<dbReference type="RefSeq" id="WP_013634860.1">
    <property type="nucleotide sequence ID" value="NC_015177.1"/>
</dbReference>
<keyword evidence="1" id="KW-1133">Transmembrane helix</keyword>
<reference evidence="3" key="2">
    <citation type="submission" date="2011-02" db="EMBL/GenBank/DDBJ databases">
        <title>The complete genome of Pedobacter saltans DSM 12145.</title>
        <authorList>
            <consortium name="US DOE Joint Genome Institute (JGI-PGF)"/>
            <person name="Lucas S."/>
            <person name="Copeland A."/>
            <person name="Lapidus A."/>
            <person name="Bruce D."/>
            <person name="Goodwin L."/>
            <person name="Pitluck S."/>
            <person name="Kyrpides N."/>
            <person name="Mavromatis K."/>
            <person name="Pagani I."/>
            <person name="Ivanova N."/>
            <person name="Ovchinnikova G."/>
            <person name="Lu M."/>
            <person name="Detter J.C."/>
            <person name="Han C."/>
            <person name="Land M."/>
            <person name="Hauser L."/>
            <person name="Markowitz V."/>
            <person name="Cheng J.-F."/>
            <person name="Hugenholtz P."/>
            <person name="Woyke T."/>
            <person name="Wu D."/>
            <person name="Tindall B."/>
            <person name="Pomrenke H.G."/>
            <person name="Brambilla E."/>
            <person name="Klenk H.-P."/>
            <person name="Eisen J.A."/>
        </authorList>
    </citation>
    <scope>NUCLEOTIDE SEQUENCE [LARGE SCALE GENOMIC DNA]</scope>
    <source>
        <strain evidence="3">ATCC 51119 / DSM 12145 / JCM 21818 / LMG 10337 / NBRC 100064 / NCIMB 13643</strain>
    </source>
</reference>
<keyword evidence="1" id="KW-0812">Transmembrane</keyword>
<keyword evidence="1" id="KW-0472">Membrane</keyword>
<dbReference type="HOGENOM" id="CLU_120969_0_0_10"/>
<gene>
    <name evidence="2" type="ordered locus">Pedsa_3852</name>
</gene>